<dbReference type="Pfam" id="PF08379">
    <property type="entry name" value="Bact_transglu_N"/>
    <property type="match status" value="1"/>
</dbReference>
<dbReference type="InterPro" id="IPR013589">
    <property type="entry name" value="Bac_transglu_N"/>
</dbReference>
<dbReference type="EMBL" id="JBHSJJ010000003">
    <property type="protein sequence ID" value="MFC4871367.1"/>
    <property type="molecule type" value="Genomic_DNA"/>
</dbReference>
<dbReference type="RefSeq" id="WP_377062762.1">
    <property type="nucleotide sequence ID" value="NZ_JBHSJJ010000003.1"/>
</dbReference>
<evidence type="ECO:0000259" key="1">
    <source>
        <dbReference type="SMART" id="SM00460"/>
    </source>
</evidence>
<sequence>MRLRIEHETRYLYNKNVVLNPHHIFLKPLQRNYVHIEKYQVNFSPEPAGLNERYDVEDNPYWQAWFTGFTDRLLIHVDIELTTSSFNPFLFLVDPWFLAHIDRSNALPFCYQAEDSHLLRPYLHADDESALSEYARSLLQNPDPITFLNTLTTAIYSDWEHIIREEESLWEPASTFLKQQGSCRDLSWMFIHMLRSLGLAARFVSGYAFNPELEAGHELHAWVEVYLPGAGWTGLDPNLGLFTDEHYIPLASSYHPSRTLPVHGSYGGKDLEKAQLTTQVEISRL</sequence>
<dbReference type="InterPro" id="IPR002931">
    <property type="entry name" value="Transglutaminase-like"/>
</dbReference>
<dbReference type="Gene3D" id="3.10.620.30">
    <property type="match status" value="1"/>
</dbReference>
<keyword evidence="3" id="KW-1185">Reference proteome</keyword>
<accession>A0ABV9SYR5</accession>
<gene>
    <name evidence="2" type="ORF">ACFPFU_06700</name>
</gene>
<dbReference type="SMART" id="SM00460">
    <property type="entry name" value="TGc"/>
    <property type="match status" value="1"/>
</dbReference>
<reference evidence="3" key="1">
    <citation type="journal article" date="2019" name="Int. J. Syst. Evol. Microbiol.">
        <title>The Global Catalogue of Microorganisms (GCM) 10K type strain sequencing project: providing services to taxonomists for standard genome sequencing and annotation.</title>
        <authorList>
            <consortium name="The Broad Institute Genomics Platform"/>
            <consortium name="The Broad Institute Genome Sequencing Center for Infectious Disease"/>
            <person name="Wu L."/>
            <person name="Ma J."/>
        </authorList>
    </citation>
    <scope>NUCLEOTIDE SEQUENCE [LARGE SCALE GENOMIC DNA]</scope>
    <source>
        <strain evidence="3">CGMCC 4.7466</strain>
    </source>
</reference>
<evidence type="ECO:0000313" key="2">
    <source>
        <dbReference type="EMBL" id="MFC4871367.1"/>
    </source>
</evidence>
<dbReference type="PANTHER" id="PTHR33490:SF1">
    <property type="entry name" value="SLL1233 PROTEIN"/>
    <property type="match status" value="1"/>
</dbReference>
<dbReference type="InterPro" id="IPR038765">
    <property type="entry name" value="Papain-like_cys_pep_sf"/>
</dbReference>
<name>A0ABV9SYR5_9BACT</name>
<dbReference type="Proteomes" id="UP001595818">
    <property type="component" value="Unassembled WGS sequence"/>
</dbReference>
<feature type="domain" description="Transglutaminase-like" evidence="1">
    <location>
        <begin position="175"/>
        <end position="239"/>
    </location>
</feature>
<dbReference type="SUPFAM" id="SSF54001">
    <property type="entry name" value="Cysteine proteinases"/>
    <property type="match status" value="1"/>
</dbReference>
<organism evidence="2 3">
    <name type="scientific">Negadavirga shengliensis</name>
    <dbReference type="NCBI Taxonomy" id="1389218"/>
    <lineage>
        <taxon>Bacteria</taxon>
        <taxon>Pseudomonadati</taxon>
        <taxon>Bacteroidota</taxon>
        <taxon>Cytophagia</taxon>
        <taxon>Cytophagales</taxon>
        <taxon>Cyclobacteriaceae</taxon>
        <taxon>Negadavirga</taxon>
    </lineage>
</organism>
<evidence type="ECO:0000313" key="3">
    <source>
        <dbReference type="Proteomes" id="UP001595818"/>
    </source>
</evidence>
<dbReference type="Pfam" id="PF01841">
    <property type="entry name" value="Transglut_core"/>
    <property type="match status" value="1"/>
</dbReference>
<dbReference type="PANTHER" id="PTHR33490">
    <property type="entry name" value="BLR5614 PROTEIN-RELATED"/>
    <property type="match status" value="1"/>
</dbReference>
<comment type="caution">
    <text evidence="2">The sequence shown here is derived from an EMBL/GenBank/DDBJ whole genome shotgun (WGS) entry which is preliminary data.</text>
</comment>
<proteinExistence type="predicted"/>
<protein>
    <submittedName>
        <fullName evidence="2">Transglutaminase domain-containing protein</fullName>
    </submittedName>
</protein>